<feature type="transmembrane region" description="Helical" evidence="5">
    <location>
        <begin position="382"/>
        <end position="404"/>
    </location>
</feature>
<evidence type="ECO:0000313" key="8">
    <source>
        <dbReference type="EMBL" id="JAG47659.1"/>
    </source>
</evidence>
<proteinExistence type="predicted"/>
<comment type="subcellular location">
    <subcellularLocation>
        <location evidence="1">Membrane</location>
        <topology evidence="1">Multi-pass membrane protein</topology>
    </subcellularLocation>
</comment>
<feature type="domain" description="Amino acid transporter transmembrane" evidence="6">
    <location>
        <begin position="37"/>
        <end position="438"/>
    </location>
</feature>
<dbReference type="EMBL" id="GBRD01018168">
    <property type="protein sequence ID" value="JAG47659.1"/>
    <property type="molecule type" value="Transcribed_RNA"/>
</dbReference>
<evidence type="ECO:0000256" key="1">
    <source>
        <dbReference type="ARBA" id="ARBA00004141"/>
    </source>
</evidence>
<keyword evidence="2 5" id="KW-0812">Transmembrane</keyword>
<feature type="transmembrane region" description="Helical" evidence="5">
    <location>
        <begin position="173"/>
        <end position="190"/>
    </location>
</feature>
<dbReference type="EMBL" id="GBHO01037584">
    <property type="protein sequence ID" value="JAG06020.1"/>
    <property type="molecule type" value="Transcribed_RNA"/>
</dbReference>
<dbReference type="InterPro" id="IPR013057">
    <property type="entry name" value="AA_transpt_TM"/>
</dbReference>
<evidence type="ECO:0000259" key="6">
    <source>
        <dbReference type="Pfam" id="PF01490"/>
    </source>
</evidence>
<feature type="transmembrane region" description="Helical" evidence="5">
    <location>
        <begin position="132"/>
        <end position="153"/>
    </location>
</feature>
<protein>
    <submittedName>
        <fullName evidence="7">Proton-coupled amino acid transporter 1</fullName>
    </submittedName>
</protein>
<evidence type="ECO:0000256" key="2">
    <source>
        <dbReference type="ARBA" id="ARBA00022692"/>
    </source>
</evidence>
<feature type="transmembrane region" description="Helical" evidence="5">
    <location>
        <begin position="359"/>
        <end position="376"/>
    </location>
</feature>
<evidence type="ECO:0000256" key="4">
    <source>
        <dbReference type="ARBA" id="ARBA00023136"/>
    </source>
</evidence>
<dbReference type="PANTHER" id="PTHR22950">
    <property type="entry name" value="AMINO ACID TRANSPORTER"/>
    <property type="match status" value="1"/>
</dbReference>
<feature type="transmembrane region" description="Helical" evidence="5">
    <location>
        <begin position="197"/>
        <end position="218"/>
    </location>
</feature>
<reference evidence="8" key="3">
    <citation type="submission" date="2014-09" db="EMBL/GenBank/DDBJ databases">
        <authorList>
            <person name="Magalhaes I.L.F."/>
            <person name="Oliveira U."/>
            <person name="Santos F.R."/>
            <person name="Vidigal T.H.D.A."/>
            <person name="Brescovit A.D."/>
            <person name="Santos A.J."/>
        </authorList>
    </citation>
    <scope>NUCLEOTIDE SEQUENCE</scope>
</reference>
<evidence type="ECO:0000313" key="7">
    <source>
        <dbReference type="EMBL" id="JAG06020.1"/>
    </source>
</evidence>
<accession>A0A0A9WMC7</accession>
<feature type="transmembrane region" description="Helical" evidence="5">
    <location>
        <begin position="416"/>
        <end position="442"/>
    </location>
</feature>
<gene>
    <name evidence="7" type="primary">SLC36A1_9</name>
    <name evidence="7" type="ORF">CM83_56756</name>
</gene>
<dbReference type="GO" id="GO:0015179">
    <property type="term" value="F:L-amino acid transmembrane transporter activity"/>
    <property type="evidence" value="ECO:0007669"/>
    <property type="project" value="TreeGrafter"/>
</dbReference>
<sequence>MVKGEEGTKTVFIISKKQSISEKGNEGHDPTEQEKHPTTYFETLTHMVKACFGTGILAIPSAFSQAGWAVGIIGTIIVGSICTYAFHVLLNAEKTLKRKRADIKKFTYYSIAQASVEEGPKNLRWMAPHVPIICKVFFVVAQMGTCCIYVVFISKNLKEIIDYYQDPKDRIATTWYMISTIIPLVLINWVRNLKYLAPFSIVGSTATFISFGIIFYYIFQDVPGLSKVEPICDVKGFITFFSTVLFSMEAVAVVMPLKNQMQHPEQFGMPFGVLNAAMIPNLILFISLGFFGYLKYGSDIKESIPLSLPSNEITARVSRLLLILAIYISHPLQLYMAFDVVWIEYLEPRTKNYKTLVEYIVRTTLVLLTVVFAVSIPHLNLFIALIGSLCYSTLGLTFPALISISVHWYDRSGWQFFLWAIQNYVIIFIGLSGLFVGASSALRDIVHQLLL</sequence>
<name>A0A0A9WMC7_LYGHE</name>
<dbReference type="GO" id="GO:0005774">
    <property type="term" value="C:vacuolar membrane"/>
    <property type="evidence" value="ECO:0007669"/>
    <property type="project" value="TreeGrafter"/>
</dbReference>
<evidence type="ECO:0000256" key="3">
    <source>
        <dbReference type="ARBA" id="ARBA00022989"/>
    </source>
</evidence>
<feature type="transmembrane region" description="Helical" evidence="5">
    <location>
        <begin position="66"/>
        <end position="90"/>
    </location>
</feature>
<feature type="transmembrane region" description="Helical" evidence="5">
    <location>
        <begin position="269"/>
        <end position="293"/>
    </location>
</feature>
<reference evidence="7" key="2">
    <citation type="submission" date="2014-07" db="EMBL/GenBank/DDBJ databases">
        <authorList>
            <person name="Hull J."/>
        </authorList>
    </citation>
    <scope>NUCLEOTIDE SEQUENCE</scope>
</reference>
<dbReference type="PANTHER" id="PTHR22950:SF680">
    <property type="entry name" value="PROTON-COUPLED AMINO ACID TRANSPORTER 4-LIKE PROTEIN"/>
    <property type="match status" value="1"/>
</dbReference>
<keyword evidence="3 5" id="KW-1133">Transmembrane helix</keyword>
<keyword evidence="4 5" id="KW-0472">Membrane</keyword>
<feature type="transmembrane region" description="Helical" evidence="5">
    <location>
        <begin position="313"/>
        <end position="338"/>
    </location>
</feature>
<organism evidence="7">
    <name type="scientific">Lygus hesperus</name>
    <name type="common">Western plant bug</name>
    <dbReference type="NCBI Taxonomy" id="30085"/>
    <lineage>
        <taxon>Eukaryota</taxon>
        <taxon>Metazoa</taxon>
        <taxon>Ecdysozoa</taxon>
        <taxon>Arthropoda</taxon>
        <taxon>Hexapoda</taxon>
        <taxon>Insecta</taxon>
        <taxon>Pterygota</taxon>
        <taxon>Neoptera</taxon>
        <taxon>Paraneoptera</taxon>
        <taxon>Hemiptera</taxon>
        <taxon>Heteroptera</taxon>
        <taxon>Panheteroptera</taxon>
        <taxon>Cimicomorpha</taxon>
        <taxon>Miridae</taxon>
        <taxon>Mirini</taxon>
        <taxon>Lygus</taxon>
    </lineage>
</organism>
<reference evidence="7" key="1">
    <citation type="journal article" date="2014" name="PLoS ONE">
        <title>Transcriptome-Based Identification of ABC Transporters in the Western Tarnished Plant Bug Lygus hesperus.</title>
        <authorList>
            <person name="Hull J.J."/>
            <person name="Chaney K."/>
            <person name="Geib S.M."/>
            <person name="Fabrick J.A."/>
            <person name="Brent C.S."/>
            <person name="Walsh D."/>
            <person name="Lavine L.C."/>
        </authorList>
    </citation>
    <scope>NUCLEOTIDE SEQUENCE</scope>
</reference>
<dbReference type="Pfam" id="PF01490">
    <property type="entry name" value="Aa_trans"/>
    <property type="match status" value="1"/>
</dbReference>
<feature type="transmembrane region" description="Helical" evidence="5">
    <location>
        <begin position="238"/>
        <end position="257"/>
    </location>
</feature>
<evidence type="ECO:0000256" key="5">
    <source>
        <dbReference type="SAM" id="Phobius"/>
    </source>
</evidence>
<dbReference type="AlphaFoldDB" id="A0A0A9WMC7"/>